<proteinExistence type="predicted"/>
<protein>
    <submittedName>
        <fullName evidence="2">Uncharacterized protein</fullName>
    </submittedName>
</protein>
<feature type="chain" id="PRO_5013014330" evidence="1">
    <location>
        <begin position="20"/>
        <end position="239"/>
    </location>
</feature>
<dbReference type="OrthoDB" id="10331433at2759"/>
<keyword evidence="1" id="KW-0732">Signal</keyword>
<sequence length="239" mass="27301">MGHFILSTSAVLVAVVGDALLPDHVQPLVSADGVTVFSRLLRIQGAGQSRETRNDTGAQNQISVPGLMPGHYENWLVVHIVLEEIEFAPLIQVAYVTSKIMSCKFHDEASRNEVLKLINELGSTEVVTRTKRFPDAFLVNLTHGEFAEQLNSVRLILEFDEQDLSEEKKMQRRNSYYSSSQRLRTMLCNLKLYQDLYDRASFERRSQLVWRELLMDDETWERIVAANLGINYDQARALN</sequence>
<dbReference type="SUPFAM" id="SSF47195">
    <property type="entry name" value="TMV-like viral coat proteins"/>
    <property type="match status" value="1"/>
</dbReference>
<organism evidence="2 3">
    <name type="scientific">Apis cerana cerana</name>
    <name type="common">Oriental honeybee</name>
    <dbReference type="NCBI Taxonomy" id="94128"/>
    <lineage>
        <taxon>Eukaryota</taxon>
        <taxon>Metazoa</taxon>
        <taxon>Ecdysozoa</taxon>
        <taxon>Arthropoda</taxon>
        <taxon>Hexapoda</taxon>
        <taxon>Insecta</taxon>
        <taxon>Pterygota</taxon>
        <taxon>Neoptera</taxon>
        <taxon>Endopterygota</taxon>
        <taxon>Hymenoptera</taxon>
        <taxon>Apocrita</taxon>
        <taxon>Aculeata</taxon>
        <taxon>Apoidea</taxon>
        <taxon>Anthophila</taxon>
        <taxon>Apidae</taxon>
        <taxon>Apis</taxon>
    </lineage>
</organism>
<dbReference type="InterPro" id="IPR036417">
    <property type="entry name" value="TMV-like_coat_sf"/>
</dbReference>
<feature type="signal peptide" evidence="1">
    <location>
        <begin position="1"/>
        <end position="19"/>
    </location>
</feature>
<name>A0A2A3EMP2_APICC</name>
<dbReference type="EMBL" id="KZ288209">
    <property type="protein sequence ID" value="PBC32998.1"/>
    <property type="molecule type" value="Genomic_DNA"/>
</dbReference>
<evidence type="ECO:0000313" key="3">
    <source>
        <dbReference type="Proteomes" id="UP000242457"/>
    </source>
</evidence>
<keyword evidence="3" id="KW-1185">Reference proteome</keyword>
<reference evidence="2 3" key="1">
    <citation type="submission" date="2014-07" db="EMBL/GenBank/DDBJ databases">
        <title>Genomic and transcriptomic analysis on Apis cerana provide comprehensive insights into honey bee biology.</title>
        <authorList>
            <person name="Diao Q."/>
            <person name="Sun L."/>
            <person name="Zheng H."/>
            <person name="Zheng H."/>
            <person name="Xu S."/>
            <person name="Wang S."/>
            <person name="Zeng Z."/>
            <person name="Hu F."/>
            <person name="Su S."/>
            <person name="Wu J."/>
        </authorList>
    </citation>
    <scope>NUCLEOTIDE SEQUENCE [LARGE SCALE GENOMIC DNA]</scope>
    <source>
        <tissue evidence="2">Pupae without intestine</tissue>
    </source>
</reference>
<dbReference type="InterPro" id="IPR001337">
    <property type="entry name" value="TMV-like_coat"/>
</dbReference>
<dbReference type="Proteomes" id="UP000242457">
    <property type="component" value="Unassembled WGS sequence"/>
</dbReference>
<dbReference type="Gene3D" id="1.20.120.70">
    <property type="entry name" value="Tobacco mosaic virus-like, coat protein"/>
    <property type="match status" value="1"/>
</dbReference>
<evidence type="ECO:0000256" key="1">
    <source>
        <dbReference type="SAM" id="SignalP"/>
    </source>
</evidence>
<dbReference type="GO" id="GO:0005198">
    <property type="term" value="F:structural molecule activity"/>
    <property type="evidence" value="ECO:0007669"/>
    <property type="project" value="InterPro"/>
</dbReference>
<evidence type="ECO:0000313" key="2">
    <source>
        <dbReference type="EMBL" id="PBC32998.1"/>
    </source>
</evidence>
<gene>
    <name evidence="2" type="ORF">APICC_08765</name>
</gene>
<dbReference type="AlphaFoldDB" id="A0A2A3EMP2"/>
<dbReference type="Pfam" id="PF00721">
    <property type="entry name" value="TMV_coat"/>
    <property type="match status" value="1"/>
</dbReference>
<accession>A0A2A3EMP2</accession>